<gene>
    <name evidence="1" type="ORF">FNU76_20245</name>
</gene>
<accession>A0A516SK20</accession>
<keyword evidence="2" id="KW-1185">Reference proteome</keyword>
<reference evidence="2" key="1">
    <citation type="submission" date="2019-07" db="EMBL/GenBank/DDBJ databases">
        <title>Chitinimonas sp. nov., isolated from Ny-Alesund, arctica soil.</title>
        <authorList>
            <person name="Xu Q."/>
            <person name="Peng F."/>
        </authorList>
    </citation>
    <scope>NUCLEOTIDE SEQUENCE [LARGE SCALE GENOMIC DNA]</scope>
    <source>
        <strain evidence="2">R3-44</strain>
    </source>
</reference>
<sequence length="123" mass="13885">MAFLFERLAANGRDDIDLRQAVLDQLDWLVGSREWLAEQSGQALIDIVMPEPPGLAANGTDLARYAQRLRRLIALHEPRLRNMQLRLEPTGRAMSPFRVVVSGNLATDGPEQMLYFERDAGPR</sequence>
<evidence type="ECO:0000313" key="2">
    <source>
        <dbReference type="Proteomes" id="UP000317550"/>
    </source>
</evidence>
<dbReference type="RefSeq" id="WP_144279883.1">
    <property type="nucleotide sequence ID" value="NZ_CP041730.1"/>
</dbReference>
<dbReference type="KEGG" id="cari:FNU76_20245"/>
<name>A0A516SK20_9NEIS</name>
<evidence type="ECO:0000313" key="1">
    <source>
        <dbReference type="EMBL" id="QDQ28500.1"/>
    </source>
</evidence>
<dbReference type="EMBL" id="CP041730">
    <property type="protein sequence ID" value="QDQ28500.1"/>
    <property type="molecule type" value="Genomic_DNA"/>
</dbReference>
<proteinExistence type="predicted"/>
<dbReference type="Proteomes" id="UP000317550">
    <property type="component" value="Chromosome"/>
</dbReference>
<dbReference type="OrthoDB" id="5952506at2"/>
<dbReference type="AlphaFoldDB" id="A0A516SK20"/>
<evidence type="ECO:0008006" key="3">
    <source>
        <dbReference type="Google" id="ProtNLM"/>
    </source>
</evidence>
<organism evidence="1 2">
    <name type="scientific">Chitinimonas arctica</name>
    <dbReference type="NCBI Taxonomy" id="2594795"/>
    <lineage>
        <taxon>Bacteria</taxon>
        <taxon>Pseudomonadati</taxon>
        <taxon>Pseudomonadota</taxon>
        <taxon>Betaproteobacteria</taxon>
        <taxon>Neisseriales</taxon>
        <taxon>Chitinibacteraceae</taxon>
        <taxon>Chitinimonas</taxon>
    </lineage>
</organism>
<protein>
    <recommendedName>
        <fullName evidence="3">Type VI secretion system baseplate subunit TssE</fullName>
    </recommendedName>
</protein>